<reference evidence="1 2" key="1">
    <citation type="journal article" date="2019" name="Int. J. Syst. Evol. Microbiol.">
        <title>The Global Catalogue of Microorganisms (GCM) 10K type strain sequencing project: providing services to taxonomists for standard genome sequencing and annotation.</title>
        <authorList>
            <consortium name="The Broad Institute Genomics Platform"/>
            <consortium name="The Broad Institute Genome Sequencing Center for Infectious Disease"/>
            <person name="Wu L."/>
            <person name="Ma J."/>
        </authorList>
    </citation>
    <scope>NUCLEOTIDE SEQUENCE [LARGE SCALE GENOMIC DNA]</scope>
    <source>
        <strain evidence="1 2">JCM 15933</strain>
    </source>
</reference>
<organism evidence="1 2">
    <name type="scientific">Dactylosporangium maewongense</name>
    <dbReference type="NCBI Taxonomy" id="634393"/>
    <lineage>
        <taxon>Bacteria</taxon>
        <taxon>Bacillati</taxon>
        <taxon>Actinomycetota</taxon>
        <taxon>Actinomycetes</taxon>
        <taxon>Micromonosporales</taxon>
        <taxon>Micromonosporaceae</taxon>
        <taxon>Dactylosporangium</taxon>
    </lineage>
</organism>
<sequence>MVAARAGDAWVTTSAAPVASSAPAAHVARSRFREDMAGPFWGLGKDRGGAGGAPPRSGFYAYRRMSARLHQLPLLPVFVTRT</sequence>
<proteinExistence type="predicted"/>
<keyword evidence="2" id="KW-1185">Reference proteome</keyword>
<dbReference type="EMBL" id="BAAAQD010000024">
    <property type="protein sequence ID" value="GAA1555131.1"/>
    <property type="molecule type" value="Genomic_DNA"/>
</dbReference>
<comment type="caution">
    <text evidence="1">The sequence shown here is derived from an EMBL/GenBank/DDBJ whole genome shotgun (WGS) entry which is preliminary data.</text>
</comment>
<gene>
    <name evidence="1" type="ORF">GCM10009827_089940</name>
</gene>
<evidence type="ECO:0000313" key="2">
    <source>
        <dbReference type="Proteomes" id="UP001501470"/>
    </source>
</evidence>
<protein>
    <submittedName>
        <fullName evidence="1">Uncharacterized protein</fullName>
    </submittedName>
</protein>
<name>A0ABN2CCQ6_9ACTN</name>
<dbReference type="Proteomes" id="UP001501470">
    <property type="component" value="Unassembled WGS sequence"/>
</dbReference>
<accession>A0ABN2CCQ6</accession>
<evidence type="ECO:0000313" key="1">
    <source>
        <dbReference type="EMBL" id="GAA1555131.1"/>
    </source>
</evidence>